<organism evidence="2">
    <name type="scientific">Spongospora subterranea</name>
    <dbReference type="NCBI Taxonomy" id="70186"/>
    <lineage>
        <taxon>Eukaryota</taxon>
        <taxon>Sar</taxon>
        <taxon>Rhizaria</taxon>
        <taxon>Endomyxa</taxon>
        <taxon>Phytomyxea</taxon>
        <taxon>Plasmodiophorida</taxon>
        <taxon>Plasmodiophoridae</taxon>
        <taxon>Spongospora</taxon>
    </lineage>
</organism>
<accession>A0A0H5R978</accession>
<feature type="compositionally biased region" description="Polar residues" evidence="1">
    <location>
        <begin position="13"/>
        <end position="22"/>
    </location>
</feature>
<proteinExistence type="predicted"/>
<feature type="region of interest" description="Disordered" evidence="1">
    <location>
        <begin position="1"/>
        <end position="32"/>
    </location>
</feature>
<reference evidence="2" key="1">
    <citation type="submission" date="2015-04" db="EMBL/GenBank/DDBJ databases">
        <title>The genome sequence of the plant pathogenic Rhizarian Plasmodiophora brassicae reveals insights in its biotrophic life cycle and the origin of chitin synthesis.</title>
        <authorList>
            <person name="Schwelm A."/>
            <person name="Fogelqvist J."/>
            <person name="Knaust A."/>
            <person name="Julke S."/>
            <person name="Lilja T."/>
            <person name="Dhandapani V."/>
            <person name="Bonilla-Rosso G."/>
            <person name="Karlsson M."/>
            <person name="Shevchenko A."/>
            <person name="Choi S.R."/>
            <person name="Kim H.G."/>
            <person name="Park J.Y."/>
            <person name="Lim Y.P."/>
            <person name="Ludwig-Muller J."/>
            <person name="Dixelius C."/>
        </authorList>
    </citation>
    <scope>NUCLEOTIDE SEQUENCE</scope>
    <source>
        <tissue evidence="2">Potato root galls</tissue>
    </source>
</reference>
<dbReference type="AlphaFoldDB" id="A0A0H5R978"/>
<sequence>MTSPAPTIKKLQTPKSTSSANTSKKRVAKSKQNGAMALAQVMTQANLLSQQELEFFKTSNVFRKENSDTVDALAIVDELEMTDEERLDAYDVIADEKTATLFIHMKPAMRRLWLFRQLKCIYISH</sequence>
<name>A0A0H5R978_9EUKA</name>
<evidence type="ECO:0000256" key="1">
    <source>
        <dbReference type="SAM" id="MobiDB-lite"/>
    </source>
</evidence>
<dbReference type="EMBL" id="HACM01004517">
    <property type="protein sequence ID" value="CRZ04959.1"/>
    <property type="molecule type" value="Transcribed_RNA"/>
</dbReference>
<protein>
    <submittedName>
        <fullName evidence="2">Uncharacterized protein</fullName>
    </submittedName>
</protein>
<evidence type="ECO:0000313" key="2">
    <source>
        <dbReference type="EMBL" id="CRZ04959.1"/>
    </source>
</evidence>